<evidence type="ECO:0000313" key="8">
    <source>
        <dbReference type="Proteomes" id="UP000221538"/>
    </source>
</evidence>
<accession>A0A292ZG00</accession>
<evidence type="ECO:0000256" key="5">
    <source>
        <dbReference type="SAM" id="Phobius"/>
    </source>
</evidence>
<feature type="transmembrane region" description="Helical" evidence="5">
    <location>
        <begin position="80"/>
        <end position="102"/>
    </location>
</feature>
<protein>
    <recommendedName>
        <fullName evidence="6">EamA domain-containing protein</fullName>
    </recommendedName>
</protein>
<keyword evidence="4 5" id="KW-0472">Membrane</keyword>
<feature type="transmembrane region" description="Helical" evidence="5">
    <location>
        <begin position="191"/>
        <end position="210"/>
    </location>
</feature>
<feature type="transmembrane region" description="Helical" evidence="5">
    <location>
        <begin position="21"/>
        <end position="43"/>
    </location>
</feature>
<dbReference type="Pfam" id="PF00892">
    <property type="entry name" value="EamA"/>
    <property type="match status" value="2"/>
</dbReference>
<reference evidence="7 8" key="2">
    <citation type="journal article" date="2013" name="Environ. Sci. Technol.">
        <title>The 4-tert-butylphenol-utilizing bacterium Sphingobium fuliginis OMI can degrade bisphenols via phenolic ring hydroxylation and meta-cleavage pathway.</title>
        <authorList>
            <person name="Ogata Y."/>
            <person name="Goda S."/>
            <person name="Toyama T."/>
            <person name="Sei K."/>
            <person name="Ike M."/>
        </authorList>
    </citation>
    <scope>NUCLEOTIDE SEQUENCE [LARGE SCALE GENOMIC DNA]</scope>
    <source>
        <strain evidence="7 8">OMI</strain>
    </source>
</reference>
<organism evidence="7 8">
    <name type="scientific">Sphingobium fuliginis (strain ATCC 27551)</name>
    <dbReference type="NCBI Taxonomy" id="336203"/>
    <lineage>
        <taxon>Bacteria</taxon>
        <taxon>Pseudomonadati</taxon>
        <taxon>Pseudomonadota</taxon>
        <taxon>Alphaproteobacteria</taxon>
        <taxon>Sphingomonadales</taxon>
        <taxon>Sphingomonadaceae</taxon>
        <taxon>Sphingobium</taxon>
    </lineage>
</organism>
<dbReference type="GO" id="GO:0016020">
    <property type="term" value="C:membrane"/>
    <property type="evidence" value="ECO:0007669"/>
    <property type="project" value="UniProtKB-SubCell"/>
</dbReference>
<reference evidence="7 8" key="1">
    <citation type="journal article" date="2013" name="Biodegradation">
        <title>Occurrence of 4-tert-butylphenol (4-t-BP) biodegradation in an aquatic sample caused by the presence of Spirodela polyrrhiza and isolation of a 4-t-BP-utilizing bacterium.</title>
        <authorList>
            <person name="Ogata Y."/>
            <person name="Toyama T."/>
            <person name="Yu N."/>
            <person name="Wang X."/>
            <person name="Sei K."/>
            <person name="Ike M."/>
        </authorList>
    </citation>
    <scope>NUCLEOTIDE SEQUENCE [LARGE SCALE GENOMIC DNA]</scope>
    <source>
        <strain evidence="7 8">OMI</strain>
    </source>
</reference>
<feature type="transmembrane region" description="Helical" evidence="5">
    <location>
        <begin position="137"/>
        <end position="156"/>
    </location>
</feature>
<feature type="transmembrane region" description="Helical" evidence="5">
    <location>
        <begin position="255"/>
        <end position="275"/>
    </location>
</feature>
<keyword evidence="2 5" id="KW-0812">Transmembrane</keyword>
<evidence type="ECO:0000256" key="4">
    <source>
        <dbReference type="ARBA" id="ARBA00023136"/>
    </source>
</evidence>
<proteinExistence type="predicted"/>
<comment type="subcellular location">
    <subcellularLocation>
        <location evidence="1">Membrane</location>
        <topology evidence="1">Multi-pass membrane protein</topology>
    </subcellularLocation>
</comment>
<dbReference type="InterPro" id="IPR037185">
    <property type="entry name" value="EmrE-like"/>
</dbReference>
<feature type="transmembrane region" description="Helical" evidence="5">
    <location>
        <begin position="49"/>
        <end position="68"/>
    </location>
</feature>
<evidence type="ECO:0000256" key="2">
    <source>
        <dbReference type="ARBA" id="ARBA00022692"/>
    </source>
</evidence>
<evidence type="ECO:0000256" key="1">
    <source>
        <dbReference type="ARBA" id="ARBA00004141"/>
    </source>
</evidence>
<sequence>MKIGPEEGHAMEGGGEAMRRFGPLGMVLALLVNLMFALNVIAMKVVVDATAPLLSVALRMGVVFLLCAPAIRSLPGRTGWLALYGFLNGGLFLLLLNIALFMATNVGALAIAGQLSVPFSLLLGALLLGEKLNARKVAGVMLAFAGVAALVFDPHILTEVPAVLVMASAAMTWGGATLVQRRLAGVSVMNGQAWNGLMGALTLAPFALMFERPAIAGLAHVGWVPAAWFAFSCLGSTIIGQGTLAWLLQRYPISTIMPLMLAAPVMSTVFASLYFGTPITAVMIGGGTLALAGVTIIALSPDRKARG</sequence>
<feature type="domain" description="EamA" evidence="6">
    <location>
        <begin position="24"/>
        <end position="151"/>
    </location>
</feature>
<evidence type="ECO:0000259" key="6">
    <source>
        <dbReference type="Pfam" id="PF00892"/>
    </source>
</evidence>
<feature type="transmembrane region" description="Helical" evidence="5">
    <location>
        <begin position="222"/>
        <end position="248"/>
    </location>
</feature>
<dbReference type="SUPFAM" id="SSF103481">
    <property type="entry name" value="Multidrug resistance efflux transporter EmrE"/>
    <property type="match status" value="2"/>
</dbReference>
<name>A0A292ZG00_SPHSA</name>
<evidence type="ECO:0000256" key="3">
    <source>
        <dbReference type="ARBA" id="ARBA00022989"/>
    </source>
</evidence>
<feature type="transmembrane region" description="Helical" evidence="5">
    <location>
        <begin position="281"/>
        <end position="299"/>
    </location>
</feature>
<feature type="domain" description="EamA" evidence="6">
    <location>
        <begin position="162"/>
        <end position="298"/>
    </location>
</feature>
<gene>
    <name evidence="7" type="ORF">SFOMI_2389</name>
</gene>
<dbReference type="AlphaFoldDB" id="A0A292ZG00"/>
<feature type="transmembrane region" description="Helical" evidence="5">
    <location>
        <begin position="108"/>
        <end position="128"/>
    </location>
</feature>
<feature type="transmembrane region" description="Helical" evidence="5">
    <location>
        <begin position="162"/>
        <end position="179"/>
    </location>
</feature>
<comment type="caution">
    <text evidence="7">The sequence shown here is derived from an EMBL/GenBank/DDBJ whole genome shotgun (WGS) entry which is preliminary data.</text>
</comment>
<keyword evidence="3 5" id="KW-1133">Transmembrane helix</keyword>
<dbReference type="PANTHER" id="PTHR32322">
    <property type="entry name" value="INNER MEMBRANE TRANSPORTER"/>
    <property type="match status" value="1"/>
</dbReference>
<dbReference type="Proteomes" id="UP000221538">
    <property type="component" value="Unassembled WGS sequence"/>
</dbReference>
<evidence type="ECO:0000313" key="7">
    <source>
        <dbReference type="EMBL" id="GAY21836.1"/>
    </source>
</evidence>
<dbReference type="EMBL" id="BEWI01000031">
    <property type="protein sequence ID" value="GAY21836.1"/>
    <property type="molecule type" value="Genomic_DNA"/>
</dbReference>
<dbReference type="PANTHER" id="PTHR32322:SF9">
    <property type="entry name" value="AMINO-ACID METABOLITE EFFLUX PUMP-RELATED"/>
    <property type="match status" value="1"/>
</dbReference>
<dbReference type="InterPro" id="IPR000620">
    <property type="entry name" value="EamA_dom"/>
</dbReference>
<dbReference type="InterPro" id="IPR050638">
    <property type="entry name" value="AA-Vitamin_Transporters"/>
</dbReference>